<dbReference type="EMBL" id="JBAHYK010000382">
    <property type="protein sequence ID" value="KAL0574602.1"/>
    <property type="molecule type" value="Genomic_DNA"/>
</dbReference>
<accession>A0ABR3FHC7</accession>
<dbReference type="Proteomes" id="UP001465976">
    <property type="component" value="Unassembled WGS sequence"/>
</dbReference>
<evidence type="ECO:0000259" key="3">
    <source>
        <dbReference type="PROSITE" id="PS50071"/>
    </source>
</evidence>
<evidence type="ECO:0000256" key="2">
    <source>
        <dbReference type="SAM" id="MobiDB-lite"/>
    </source>
</evidence>
<dbReference type="PROSITE" id="PS50071">
    <property type="entry name" value="HOMEOBOX_2"/>
    <property type="match status" value="1"/>
</dbReference>
<sequence>MKRTIPQVNLDELEAIWQVDRRLPTLQSRRKWSQARNLDPQALHRWYSRKRCQARRKHEDLPPDSDLYDLEIGVPPKPAVRIKTEAEPVISLRPNRKPPKWPASGLRRSRRIQDFSDIIDIDIPSSPVSLQSFFACPTSSAFTTPAPDEKLSCSDAPPVPSAVPTPRATSPIRVDSPKIPEHCGLTLSSTYGRHADSRDQDQLALECNGRSSDFTCVLSSDSELPSKPYHINEASCLHSYYPPYFPASTSCHSDPVLFSRPPMPITDETVLDSYGLSAVPFDSHSPDLKSSSSFYRFELDGFYFTPDGFHLCSSRCVPKCMYFSTLCDIAPSFPSALEKIEDVQAPQPPSRPVTTSSIATDNERATYVVKVKLEASETVYPSAAFGTRIPFAYTIR</sequence>
<keyword evidence="5" id="KW-1185">Reference proteome</keyword>
<keyword evidence="1" id="KW-0539">Nucleus</keyword>
<keyword evidence="1" id="KW-0371">Homeobox</keyword>
<dbReference type="InterPro" id="IPR001356">
    <property type="entry name" value="HD"/>
</dbReference>
<feature type="domain" description="Homeobox" evidence="3">
    <location>
        <begin position="1"/>
        <end position="57"/>
    </location>
</feature>
<feature type="region of interest" description="Disordered" evidence="2">
    <location>
        <begin position="147"/>
        <end position="175"/>
    </location>
</feature>
<evidence type="ECO:0000313" key="5">
    <source>
        <dbReference type="Proteomes" id="UP001465976"/>
    </source>
</evidence>
<evidence type="ECO:0000256" key="1">
    <source>
        <dbReference type="PROSITE-ProRule" id="PRU00108"/>
    </source>
</evidence>
<organism evidence="4 5">
    <name type="scientific">Marasmius crinis-equi</name>
    <dbReference type="NCBI Taxonomy" id="585013"/>
    <lineage>
        <taxon>Eukaryota</taxon>
        <taxon>Fungi</taxon>
        <taxon>Dikarya</taxon>
        <taxon>Basidiomycota</taxon>
        <taxon>Agaricomycotina</taxon>
        <taxon>Agaricomycetes</taxon>
        <taxon>Agaricomycetidae</taxon>
        <taxon>Agaricales</taxon>
        <taxon>Marasmiineae</taxon>
        <taxon>Marasmiaceae</taxon>
        <taxon>Marasmius</taxon>
    </lineage>
</organism>
<comment type="subcellular location">
    <subcellularLocation>
        <location evidence="1">Nucleus</location>
    </subcellularLocation>
</comment>
<gene>
    <name evidence="4" type="ORF">V5O48_007352</name>
</gene>
<keyword evidence="1" id="KW-0238">DNA-binding</keyword>
<comment type="caution">
    <text evidence="4">The sequence shown here is derived from an EMBL/GenBank/DDBJ whole genome shotgun (WGS) entry which is preliminary data.</text>
</comment>
<feature type="DNA-binding region" description="Homeobox" evidence="1">
    <location>
        <begin position="3"/>
        <end position="58"/>
    </location>
</feature>
<protein>
    <recommendedName>
        <fullName evidence="3">Homeobox domain-containing protein</fullName>
    </recommendedName>
</protein>
<evidence type="ECO:0000313" key="4">
    <source>
        <dbReference type="EMBL" id="KAL0574602.1"/>
    </source>
</evidence>
<name>A0ABR3FHC7_9AGAR</name>
<proteinExistence type="predicted"/>
<reference evidence="4 5" key="1">
    <citation type="submission" date="2024-02" db="EMBL/GenBank/DDBJ databases">
        <title>A draft genome for the cacao thread blight pathogen Marasmius crinis-equi.</title>
        <authorList>
            <person name="Cohen S.P."/>
            <person name="Baruah I.K."/>
            <person name="Amoako-Attah I."/>
            <person name="Bukari Y."/>
            <person name="Meinhardt L.W."/>
            <person name="Bailey B.A."/>
        </authorList>
    </citation>
    <scope>NUCLEOTIDE SEQUENCE [LARGE SCALE GENOMIC DNA]</scope>
    <source>
        <strain evidence="4 5">GH-76</strain>
    </source>
</reference>